<evidence type="ECO:0000313" key="8">
    <source>
        <dbReference type="EMBL" id="KAK2109107.1"/>
    </source>
</evidence>
<evidence type="ECO:0000256" key="1">
    <source>
        <dbReference type="ARBA" id="ARBA00022598"/>
    </source>
</evidence>
<sequence>MNLLKQHLEITGGQVCTQFPPEPNGILHIGHAKAINFNFGYAKANNGICFLCFGDINPKKEEAKFSTAVCDMEAWLGYTSYKVTYPCDYFDQLYAWAVELIRRVLAYVYHQKILQLVATGAVRVWDDPCLLTLLAMQQWGFPPEAINNFCARVGVTVAQTAMEPHLVEARVCDVLNDIAP</sequence>
<dbReference type="SUPFAM" id="SSF52374">
    <property type="entry name" value="Nucleotidylyl transferase"/>
    <property type="match status" value="2"/>
</dbReference>
<dbReference type="InterPro" id="IPR020058">
    <property type="entry name" value="Glu/Gln-tRNA-synth_Ib_cat-dom"/>
</dbReference>
<keyword evidence="5 6" id="KW-0030">Aminoacyl-tRNA synthetase</keyword>
<feature type="domain" description="Glutamyl/glutaminyl-tRNA synthetase class Ib catalytic" evidence="7">
    <location>
        <begin position="14"/>
        <end position="112"/>
    </location>
</feature>
<reference evidence="8 9" key="1">
    <citation type="submission" date="2023-05" db="EMBL/GenBank/DDBJ databases">
        <title>B98-5 Cell Line De Novo Hybrid Assembly: An Optical Mapping Approach.</title>
        <authorList>
            <person name="Kananen K."/>
            <person name="Auerbach J.A."/>
            <person name="Kautto E."/>
            <person name="Blachly J.S."/>
        </authorList>
    </citation>
    <scope>NUCLEOTIDE SEQUENCE [LARGE SCALE GENOMIC DNA]</scope>
    <source>
        <strain evidence="8">B95-8</strain>
        <tissue evidence="8">Cell line</tissue>
    </source>
</reference>
<dbReference type="PANTHER" id="PTHR43097:SF4">
    <property type="entry name" value="GLUTAMINE--TRNA LIGASE"/>
    <property type="match status" value="1"/>
</dbReference>
<gene>
    <name evidence="8" type="ORF">P7K49_014272</name>
</gene>
<evidence type="ECO:0000256" key="5">
    <source>
        <dbReference type="ARBA" id="ARBA00023146"/>
    </source>
</evidence>
<keyword evidence="4 6" id="KW-0648">Protein biosynthesis</keyword>
<proteinExistence type="inferred from homology"/>
<comment type="caution">
    <text evidence="8">The sequence shown here is derived from an EMBL/GenBank/DDBJ whole genome shotgun (WGS) entry which is preliminary data.</text>
</comment>
<evidence type="ECO:0000256" key="3">
    <source>
        <dbReference type="ARBA" id="ARBA00022840"/>
    </source>
</evidence>
<evidence type="ECO:0000256" key="4">
    <source>
        <dbReference type="ARBA" id="ARBA00022917"/>
    </source>
</evidence>
<organism evidence="8 9">
    <name type="scientific">Saguinus oedipus</name>
    <name type="common">Cotton-top tamarin</name>
    <name type="synonym">Oedipomidas oedipus</name>
    <dbReference type="NCBI Taxonomy" id="9490"/>
    <lineage>
        <taxon>Eukaryota</taxon>
        <taxon>Metazoa</taxon>
        <taxon>Chordata</taxon>
        <taxon>Craniata</taxon>
        <taxon>Vertebrata</taxon>
        <taxon>Euteleostomi</taxon>
        <taxon>Mammalia</taxon>
        <taxon>Eutheria</taxon>
        <taxon>Euarchontoglires</taxon>
        <taxon>Primates</taxon>
        <taxon>Haplorrhini</taxon>
        <taxon>Platyrrhini</taxon>
        <taxon>Cebidae</taxon>
        <taxon>Callitrichinae</taxon>
        <taxon>Saguinus</taxon>
    </lineage>
</organism>
<dbReference type="Gene3D" id="1.10.1160.10">
    <property type="entry name" value="Glutamyl-trna Synthetase, Domain 2"/>
    <property type="match status" value="1"/>
</dbReference>
<evidence type="ECO:0000256" key="6">
    <source>
        <dbReference type="RuleBase" id="RU363037"/>
    </source>
</evidence>
<dbReference type="Pfam" id="PF00749">
    <property type="entry name" value="tRNA-synt_1c"/>
    <property type="match status" value="1"/>
</dbReference>
<dbReference type="InterPro" id="IPR050132">
    <property type="entry name" value="Gln/Glu-tRNA_Ligase"/>
</dbReference>
<keyword evidence="2 6" id="KW-0547">Nucleotide-binding</keyword>
<dbReference type="Gene3D" id="3.40.50.620">
    <property type="entry name" value="HUPs"/>
    <property type="match status" value="1"/>
</dbReference>
<keyword evidence="9" id="KW-1185">Reference proteome</keyword>
<evidence type="ECO:0000313" key="9">
    <source>
        <dbReference type="Proteomes" id="UP001266305"/>
    </source>
</evidence>
<evidence type="ECO:0000256" key="2">
    <source>
        <dbReference type="ARBA" id="ARBA00022741"/>
    </source>
</evidence>
<dbReference type="InterPro" id="IPR001412">
    <property type="entry name" value="aa-tRNA-synth_I_CS"/>
</dbReference>
<dbReference type="InterPro" id="IPR020061">
    <property type="entry name" value="Glu_tRNA_lig_a-bdl"/>
</dbReference>
<dbReference type="PROSITE" id="PS00178">
    <property type="entry name" value="AA_TRNA_LIGASE_I"/>
    <property type="match status" value="1"/>
</dbReference>
<name>A0ABQ9VIQ4_SAGOE</name>
<accession>A0ABQ9VIQ4</accession>
<dbReference type="Proteomes" id="UP001266305">
    <property type="component" value="Unassembled WGS sequence"/>
</dbReference>
<keyword evidence="3 6" id="KW-0067">ATP-binding</keyword>
<comment type="similarity">
    <text evidence="6">Belongs to the class-I aminoacyl-tRNA synthetase family.</text>
</comment>
<dbReference type="PANTHER" id="PTHR43097">
    <property type="entry name" value="GLUTAMINE-TRNA LIGASE"/>
    <property type="match status" value="1"/>
</dbReference>
<evidence type="ECO:0000259" key="7">
    <source>
        <dbReference type="Pfam" id="PF00749"/>
    </source>
</evidence>
<dbReference type="InterPro" id="IPR014729">
    <property type="entry name" value="Rossmann-like_a/b/a_fold"/>
</dbReference>
<keyword evidence="1 6" id="KW-0436">Ligase</keyword>
<protein>
    <recommendedName>
        <fullName evidence="7">Glutamyl/glutaminyl-tRNA synthetase class Ib catalytic domain-containing protein</fullName>
    </recommendedName>
</protein>
<dbReference type="EMBL" id="JASSZA010000006">
    <property type="protein sequence ID" value="KAK2109107.1"/>
    <property type="molecule type" value="Genomic_DNA"/>
</dbReference>